<gene>
    <name evidence="2" type="ORF">AVEN_52617_1</name>
</gene>
<dbReference type="EMBL" id="BGPR01000669">
    <property type="protein sequence ID" value="GBM30825.1"/>
    <property type="molecule type" value="Genomic_DNA"/>
</dbReference>
<dbReference type="AlphaFoldDB" id="A0A4Y2ESE3"/>
<organism evidence="2 3">
    <name type="scientific">Araneus ventricosus</name>
    <name type="common">Orbweaver spider</name>
    <name type="synonym">Epeira ventricosa</name>
    <dbReference type="NCBI Taxonomy" id="182803"/>
    <lineage>
        <taxon>Eukaryota</taxon>
        <taxon>Metazoa</taxon>
        <taxon>Ecdysozoa</taxon>
        <taxon>Arthropoda</taxon>
        <taxon>Chelicerata</taxon>
        <taxon>Arachnida</taxon>
        <taxon>Araneae</taxon>
        <taxon>Araneomorphae</taxon>
        <taxon>Entelegynae</taxon>
        <taxon>Araneoidea</taxon>
        <taxon>Araneidae</taxon>
        <taxon>Araneus</taxon>
    </lineage>
</organism>
<proteinExistence type="predicted"/>
<reference evidence="2 3" key="1">
    <citation type="journal article" date="2019" name="Sci. Rep.">
        <title>Orb-weaving spider Araneus ventricosus genome elucidates the spidroin gene catalogue.</title>
        <authorList>
            <person name="Kono N."/>
            <person name="Nakamura H."/>
            <person name="Ohtoshi R."/>
            <person name="Moran D.A.P."/>
            <person name="Shinohara A."/>
            <person name="Yoshida Y."/>
            <person name="Fujiwara M."/>
            <person name="Mori M."/>
            <person name="Tomita M."/>
            <person name="Arakawa K."/>
        </authorList>
    </citation>
    <scope>NUCLEOTIDE SEQUENCE [LARGE SCALE GENOMIC DNA]</scope>
</reference>
<feature type="compositionally biased region" description="Polar residues" evidence="1">
    <location>
        <begin position="21"/>
        <end position="31"/>
    </location>
</feature>
<evidence type="ECO:0000256" key="1">
    <source>
        <dbReference type="SAM" id="MobiDB-lite"/>
    </source>
</evidence>
<accession>A0A4Y2ESE3</accession>
<feature type="region of interest" description="Disordered" evidence="1">
    <location>
        <begin position="1"/>
        <end position="43"/>
    </location>
</feature>
<evidence type="ECO:0000313" key="2">
    <source>
        <dbReference type="EMBL" id="GBM30825.1"/>
    </source>
</evidence>
<keyword evidence="3" id="KW-1185">Reference proteome</keyword>
<comment type="caution">
    <text evidence="2">The sequence shown here is derived from an EMBL/GenBank/DDBJ whole genome shotgun (WGS) entry which is preliminary data.</text>
</comment>
<evidence type="ECO:0000313" key="3">
    <source>
        <dbReference type="Proteomes" id="UP000499080"/>
    </source>
</evidence>
<sequence length="88" mass="9812">MSPWSHIERSWSGPPRRIYRSGNTRYNPSTERGQRGGGSSCGNESFSCKQANCGITYNSTSSRNTSPLIVFNTKKSGLRLSRPIKYHA</sequence>
<name>A0A4Y2ESE3_ARAVE</name>
<dbReference type="Proteomes" id="UP000499080">
    <property type="component" value="Unassembled WGS sequence"/>
</dbReference>
<protein>
    <submittedName>
        <fullName evidence="2">Uncharacterized protein</fullName>
    </submittedName>
</protein>